<dbReference type="Proteomes" id="UP000005238">
    <property type="component" value="Unassembled WGS sequence"/>
</dbReference>
<dbReference type="EnsemblProtists" id="Phyra80901">
    <property type="protein sequence ID" value="Phyra80901"/>
    <property type="gene ID" value="Phyra80901"/>
</dbReference>
<organism evidence="3 4">
    <name type="scientific">Phytophthora ramorum</name>
    <name type="common">Sudden oak death agent</name>
    <dbReference type="NCBI Taxonomy" id="164328"/>
    <lineage>
        <taxon>Eukaryota</taxon>
        <taxon>Sar</taxon>
        <taxon>Stramenopiles</taxon>
        <taxon>Oomycota</taxon>
        <taxon>Peronosporomycetes</taxon>
        <taxon>Peronosporales</taxon>
        <taxon>Peronosporaceae</taxon>
        <taxon>Phytophthora</taxon>
    </lineage>
</organism>
<sequence length="330" mass="37405">MGKLRKTARMRPAVNHVEMHPWLMRPSLVKYRQEHDILMQILERRTSIPQFTMDDDDVRALAALQVSGALSERMRQRGMATCPHCCQGFGSASLPIHVRRCRALLASTPEEDAEPGQANQKGRKCLRFVTKHFESVCMDKIVAFPEAEAALIAAMPSNLVHRMVVNLVKESKQVKTKNRESRAAIENLENALDGARHDVSQLESARDWAAISRARMAEQQQVAERLQRELEATKTTLATVEVENQRLRSKGESAEKKTLRLEAKINALNAEKVSLKKEAKEAQRREMEATRELASTRKLWLSMHTSTPDSYDKRDQAPGYCPQTSLRGRI</sequence>
<dbReference type="AlphaFoldDB" id="H3GUJ3"/>
<dbReference type="VEuPathDB" id="FungiDB:KRP23_14415"/>
<dbReference type="OMA" id="FESICME"/>
<accession>H3GUJ3</accession>
<evidence type="ECO:0000256" key="2">
    <source>
        <dbReference type="SAM" id="MobiDB-lite"/>
    </source>
</evidence>
<reference evidence="4" key="1">
    <citation type="journal article" date="2006" name="Science">
        <title>Phytophthora genome sequences uncover evolutionary origins and mechanisms of pathogenesis.</title>
        <authorList>
            <person name="Tyler B.M."/>
            <person name="Tripathy S."/>
            <person name="Zhang X."/>
            <person name="Dehal P."/>
            <person name="Jiang R.H."/>
            <person name="Aerts A."/>
            <person name="Arredondo F.D."/>
            <person name="Baxter L."/>
            <person name="Bensasson D."/>
            <person name="Beynon J.L."/>
            <person name="Chapman J."/>
            <person name="Damasceno C.M."/>
            <person name="Dorrance A.E."/>
            <person name="Dou D."/>
            <person name="Dickerman A.W."/>
            <person name="Dubchak I.L."/>
            <person name="Garbelotto M."/>
            <person name="Gijzen M."/>
            <person name="Gordon S.G."/>
            <person name="Govers F."/>
            <person name="Grunwald N.J."/>
            <person name="Huang W."/>
            <person name="Ivors K.L."/>
            <person name="Jones R.W."/>
            <person name="Kamoun S."/>
            <person name="Krampis K."/>
            <person name="Lamour K.H."/>
            <person name="Lee M.K."/>
            <person name="McDonald W.H."/>
            <person name="Medina M."/>
            <person name="Meijer H.J."/>
            <person name="Nordberg E.K."/>
            <person name="Maclean D.J."/>
            <person name="Ospina-Giraldo M.D."/>
            <person name="Morris P.F."/>
            <person name="Phuntumart V."/>
            <person name="Putnam N.H."/>
            <person name="Rash S."/>
            <person name="Rose J.K."/>
            <person name="Sakihama Y."/>
            <person name="Salamov A.A."/>
            <person name="Savidor A."/>
            <person name="Scheuring C.F."/>
            <person name="Smith B.M."/>
            <person name="Sobral B.W."/>
            <person name="Terry A."/>
            <person name="Torto-Alalibo T.A."/>
            <person name="Win J."/>
            <person name="Xu Z."/>
            <person name="Zhang H."/>
            <person name="Grigoriev I.V."/>
            <person name="Rokhsar D.S."/>
            <person name="Boore J.L."/>
        </authorList>
    </citation>
    <scope>NUCLEOTIDE SEQUENCE [LARGE SCALE GENOMIC DNA]</scope>
    <source>
        <strain evidence="4">Pr102</strain>
    </source>
</reference>
<dbReference type="HOGENOM" id="CLU_072948_0_0_1"/>
<dbReference type="STRING" id="164328.H3GUJ3"/>
<keyword evidence="1" id="KW-0175">Coiled coil</keyword>
<evidence type="ECO:0000256" key="1">
    <source>
        <dbReference type="SAM" id="Coils"/>
    </source>
</evidence>
<keyword evidence="4" id="KW-1185">Reference proteome</keyword>
<dbReference type="eggNOG" id="ENOG502S5X3">
    <property type="taxonomic scope" value="Eukaryota"/>
</dbReference>
<evidence type="ECO:0000313" key="3">
    <source>
        <dbReference type="EnsemblProtists" id="Phyra80901"/>
    </source>
</evidence>
<proteinExistence type="predicted"/>
<feature type="coiled-coil region" evidence="1">
    <location>
        <begin position="171"/>
        <end position="299"/>
    </location>
</feature>
<dbReference type="VEuPathDB" id="FungiDB:KRP22_4258"/>
<reference evidence="3" key="2">
    <citation type="submission" date="2015-06" db="UniProtKB">
        <authorList>
            <consortium name="EnsemblProtists"/>
        </authorList>
    </citation>
    <scope>IDENTIFICATION</scope>
    <source>
        <strain evidence="3">Pr102</strain>
    </source>
</reference>
<evidence type="ECO:0000313" key="4">
    <source>
        <dbReference type="Proteomes" id="UP000005238"/>
    </source>
</evidence>
<dbReference type="InParanoid" id="H3GUJ3"/>
<feature type="region of interest" description="Disordered" evidence="2">
    <location>
        <begin position="305"/>
        <end position="330"/>
    </location>
</feature>
<dbReference type="EMBL" id="DS566051">
    <property type="status" value="NOT_ANNOTATED_CDS"/>
    <property type="molecule type" value="Genomic_DNA"/>
</dbReference>
<name>H3GUJ3_PHYRM</name>
<protein>
    <submittedName>
        <fullName evidence="3">Uncharacterized protein</fullName>
    </submittedName>
</protein>